<accession>A0A9D4Y1W9</accession>
<dbReference type="Proteomes" id="UP001058974">
    <property type="component" value="Chromosome 3"/>
</dbReference>
<dbReference type="InterPro" id="IPR013126">
    <property type="entry name" value="Hsp_70_fam"/>
</dbReference>
<dbReference type="Pfam" id="PF00012">
    <property type="entry name" value="HSP70"/>
    <property type="match status" value="1"/>
</dbReference>
<dbReference type="SUPFAM" id="SSF100934">
    <property type="entry name" value="Heat shock protein 70kD (HSP70), C-terminal subdomain"/>
    <property type="match status" value="1"/>
</dbReference>
<name>A0A9D4Y1W9_PEA</name>
<keyword evidence="4" id="KW-1185">Reference proteome</keyword>
<evidence type="ECO:0000313" key="3">
    <source>
        <dbReference type="EMBL" id="KAI5431372.1"/>
    </source>
</evidence>
<dbReference type="EMBL" id="JAMSHJ010000003">
    <property type="protein sequence ID" value="KAI5431372.1"/>
    <property type="molecule type" value="Genomic_DNA"/>
</dbReference>
<gene>
    <name evidence="3" type="ORF">KIW84_035521</name>
</gene>
<sequence>MIGDAAKNQAASNPANTIFAIPPTPRGDIPVKVCFCIDVDGILNVSAKEETSGNEKDITITSEKGRLSTAEIDRMIQEAENFKVEDMKFMKRVKAVNDLDDYLYNMRKIMKDDSVTSMLKPIDKMKTNSAMIKGKQLIDSKQDQQTFNFVDFQKVLESIFESAMKKINKDYSVEESE</sequence>
<evidence type="ECO:0000256" key="1">
    <source>
        <dbReference type="ARBA" id="ARBA00022741"/>
    </source>
</evidence>
<comment type="caution">
    <text evidence="3">The sequence shown here is derived from an EMBL/GenBank/DDBJ whole genome shotgun (WGS) entry which is preliminary data.</text>
</comment>
<reference evidence="3 4" key="1">
    <citation type="journal article" date="2022" name="Nat. Genet.">
        <title>Improved pea reference genome and pan-genome highlight genomic features and evolutionary characteristics.</title>
        <authorList>
            <person name="Yang T."/>
            <person name="Liu R."/>
            <person name="Luo Y."/>
            <person name="Hu S."/>
            <person name="Wang D."/>
            <person name="Wang C."/>
            <person name="Pandey M.K."/>
            <person name="Ge S."/>
            <person name="Xu Q."/>
            <person name="Li N."/>
            <person name="Li G."/>
            <person name="Huang Y."/>
            <person name="Saxena R.K."/>
            <person name="Ji Y."/>
            <person name="Li M."/>
            <person name="Yan X."/>
            <person name="He Y."/>
            <person name="Liu Y."/>
            <person name="Wang X."/>
            <person name="Xiang C."/>
            <person name="Varshney R.K."/>
            <person name="Ding H."/>
            <person name="Gao S."/>
            <person name="Zong X."/>
        </authorList>
    </citation>
    <scope>NUCLEOTIDE SEQUENCE [LARGE SCALE GENOMIC DNA]</scope>
    <source>
        <strain evidence="3 4">cv. Zhongwan 6</strain>
    </source>
</reference>
<keyword evidence="2" id="KW-0067">ATP-binding</keyword>
<dbReference type="InterPro" id="IPR029048">
    <property type="entry name" value="HSP70_C_sf"/>
</dbReference>
<proteinExistence type="predicted"/>
<dbReference type="PANTHER" id="PTHR19375">
    <property type="entry name" value="HEAT SHOCK PROTEIN 70KDA"/>
    <property type="match status" value="1"/>
</dbReference>
<dbReference type="InterPro" id="IPR029047">
    <property type="entry name" value="HSP70_peptide-bd_sf"/>
</dbReference>
<evidence type="ECO:0000256" key="2">
    <source>
        <dbReference type="ARBA" id="ARBA00022840"/>
    </source>
</evidence>
<evidence type="ECO:0000313" key="4">
    <source>
        <dbReference type="Proteomes" id="UP001058974"/>
    </source>
</evidence>
<dbReference type="Gramene" id="Psat03G0552100-T1">
    <property type="protein sequence ID" value="KAI5431372.1"/>
    <property type="gene ID" value="KIW84_035521"/>
</dbReference>
<dbReference type="AlphaFoldDB" id="A0A9D4Y1W9"/>
<protein>
    <submittedName>
        <fullName evidence="3">Uncharacterized protein</fullName>
    </submittedName>
</protein>
<dbReference type="SUPFAM" id="SSF100920">
    <property type="entry name" value="Heat shock protein 70kD (HSP70), peptide-binding domain"/>
    <property type="match status" value="1"/>
</dbReference>
<dbReference type="GO" id="GO:0140662">
    <property type="term" value="F:ATP-dependent protein folding chaperone"/>
    <property type="evidence" value="ECO:0007669"/>
    <property type="project" value="InterPro"/>
</dbReference>
<dbReference type="GO" id="GO:0005524">
    <property type="term" value="F:ATP binding"/>
    <property type="evidence" value="ECO:0007669"/>
    <property type="project" value="UniProtKB-KW"/>
</dbReference>
<keyword evidence="1" id="KW-0547">Nucleotide-binding</keyword>
<organism evidence="3 4">
    <name type="scientific">Pisum sativum</name>
    <name type="common">Garden pea</name>
    <name type="synonym">Lathyrus oleraceus</name>
    <dbReference type="NCBI Taxonomy" id="3888"/>
    <lineage>
        <taxon>Eukaryota</taxon>
        <taxon>Viridiplantae</taxon>
        <taxon>Streptophyta</taxon>
        <taxon>Embryophyta</taxon>
        <taxon>Tracheophyta</taxon>
        <taxon>Spermatophyta</taxon>
        <taxon>Magnoliopsida</taxon>
        <taxon>eudicotyledons</taxon>
        <taxon>Gunneridae</taxon>
        <taxon>Pentapetalae</taxon>
        <taxon>rosids</taxon>
        <taxon>fabids</taxon>
        <taxon>Fabales</taxon>
        <taxon>Fabaceae</taxon>
        <taxon>Papilionoideae</taxon>
        <taxon>50 kb inversion clade</taxon>
        <taxon>NPAAA clade</taxon>
        <taxon>Hologalegina</taxon>
        <taxon>IRL clade</taxon>
        <taxon>Fabeae</taxon>
        <taxon>Lathyrus</taxon>
    </lineage>
</organism>
<dbReference type="Gene3D" id="1.20.1270.10">
    <property type="match status" value="1"/>
</dbReference>
<dbReference type="Gene3D" id="2.60.34.10">
    <property type="entry name" value="Substrate Binding Domain Of DNAk, Chain A, domain 1"/>
    <property type="match status" value="1"/>
</dbReference>